<organism evidence="2 3">
    <name type="scientific">Stichopus japonicus</name>
    <name type="common">Sea cucumber</name>
    <dbReference type="NCBI Taxonomy" id="307972"/>
    <lineage>
        <taxon>Eukaryota</taxon>
        <taxon>Metazoa</taxon>
        <taxon>Echinodermata</taxon>
        <taxon>Eleutherozoa</taxon>
        <taxon>Echinozoa</taxon>
        <taxon>Holothuroidea</taxon>
        <taxon>Aspidochirotacea</taxon>
        <taxon>Aspidochirotida</taxon>
        <taxon>Stichopodidae</taxon>
        <taxon>Apostichopus</taxon>
    </lineage>
</organism>
<evidence type="ECO:0000313" key="2">
    <source>
        <dbReference type="EMBL" id="PIK48961.1"/>
    </source>
</evidence>
<accession>A0A2G8KLS6</accession>
<dbReference type="Proteomes" id="UP000230750">
    <property type="component" value="Unassembled WGS sequence"/>
</dbReference>
<feature type="region of interest" description="Disordered" evidence="1">
    <location>
        <begin position="1"/>
        <end position="29"/>
    </location>
</feature>
<evidence type="ECO:0000313" key="3">
    <source>
        <dbReference type="Proteomes" id="UP000230750"/>
    </source>
</evidence>
<name>A0A2G8KLS6_STIJA</name>
<gene>
    <name evidence="2" type="ORF">BSL78_14174</name>
</gene>
<dbReference type="AlphaFoldDB" id="A0A2G8KLS6"/>
<reference evidence="2 3" key="1">
    <citation type="journal article" date="2017" name="PLoS Biol.">
        <title>The sea cucumber genome provides insights into morphological evolution and visceral regeneration.</title>
        <authorList>
            <person name="Zhang X."/>
            <person name="Sun L."/>
            <person name="Yuan J."/>
            <person name="Sun Y."/>
            <person name="Gao Y."/>
            <person name="Zhang L."/>
            <person name="Li S."/>
            <person name="Dai H."/>
            <person name="Hamel J.F."/>
            <person name="Liu C."/>
            <person name="Yu Y."/>
            <person name="Liu S."/>
            <person name="Lin W."/>
            <person name="Guo K."/>
            <person name="Jin S."/>
            <person name="Xu P."/>
            <person name="Storey K.B."/>
            <person name="Huan P."/>
            <person name="Zhang T."/>
            <person name="Zhou Y."/>
            <person name="Zhang J."/>
            <person name="Lin C."/>
            <person name="Li X."/>
            <person name="Xing L."/>
            <person name="Huo D."/>
            <person name="Sun M."/>
            <person name="Wang L."/>
            <person name="Mercier A."/>
            <person name="Li F."/>
            <person name="Yang H."/>
            <person name="Xiang J."/>
        </authorList>
    </citation>
    <scope>NUCLEOTIDE SEQUENCE [LARGE SCALE GENOMIC DNA]</scope>
    <source>
        <strain evidence="2">Shaxun</strain>
        <tissue evidence="2">Muscle</tissue>
    </source>
</reference>
<keyword evidence="3" id="KW-1185">Reference proteome</keyword>
<dbReference type="EMBL" id="MRZV01000490">
    <property type="protein sequence ID" value="PIK48961.1"/>
    <property type="molecule type" value="Genomic_DNA"/>
</dbReference>
<evidence type="ECO:0000256" key="1">
    <source>
        <dbReference type="SAM" id="MobiDB-lite"/>
    </source>
</evidence>
<comment type="caution">
    <text evidence="2">The sequence shown here is derived from an EMBL/GenBank/DDBJ whole genome shotgun (WGS) entry which is preliminary data.</text>
</comment>
<sequence>MGNIHSLRYRRASMPSNEPVDEEDSSTQEQRSVEILQIFRLIGTTPRDHTRWKPVLRRLFQLMLNAIDTNSFDRWDMFYQPGSTDVVHYTLIPRYDAAIPSQQQPSDATCIRLSDEWFCNLVRTLRQHKEKRLSNSRSFPRRATLLHLVSRMNYPLTAREILRHQLIPIGNYDVFIYSTGVSQ</sequence>
<protein>
    <submittedName>
        <fullName evidence="2">Uncharacterized protein</fullName>
    </submittedName>
</protein>
<proteinExistence type="predicted"/>